<evidence type="ECO:0000313" key="1">
    <source>
        <dbReference type="EMBL" id="RZF39780.1"/>
    </source>
</evidence>
<dbReference type="AlphaFoldDB" id="A0A482X320"/>
<dbReference type="Proteomes" id="UP000291343">
    <property type="component" value="Unassembled WGS sequence"/>
</dbReference>
<proteinExistence type="predicted"/>
<dbReference type="EMBL" id="QKKF02019605">
    <property type="protein sequence ID" value="RZF39780.1"/>
    <property type="molecule type" value="Genomic_DNA"/>
</dbReference>
<protein>
    <submittedName>
        <fullName evidence="1">Uncharacterized protein</fullName>
    </submittedName>
</protein>
<evidence type="ECO:0000313" key="2">
    <source>
        <dbReference type="Proteomes" id="UP000291343"/>
    </source>
</evidence>
<dbReference type="InParanoid" id="A0A482X320"/>
<name>A0A482X320_LAOST</name>
<comment type="caution">
    <text evidence="1">The sequence shown here is derived from an EMBL/GenBank/DDBJ whole genome shotgun (WGS) entry which is preliminary data.</text>
</comment>
<reference evidence="1 2" key="1">
    <citation type="journal article" date="2017" name="Gigascience">
        <title>Genome sequence of the small brown planthopper, Laodelphax striatellus.</title>
        <authorList>
            <person name="Zhu J."/>
            <person name="Jiang F."/>
            <person name="Wang X."/>
            <person name="Yang P."/>
            <person name="Bao Y."/>
            <person name="Zhao W."/>
            <person name="Wang W."/>
            <person name="Lu H."/>
            <person name="Wang Q."/>
            <person name="Cui N."/>
            <person name="Li J."/>
            <person name="Chen X."/>
            <person name="Luo L."/>
            <person name="Yu J."/>
            <person name="Kang L."/>
            <person name="Cui F."/>
        </authorList>
    </citation>
    <scope>NUCLEOTIDE SEQUENCE [LARGE SCALE GENOMIC DNA]</scope>
    <source>
        <strain evidence="1">Lst14</strain>
    </source>
</reference>
<sequence>MGSAPRNASDKPTLRMLRTINPQCPRIEFLVEWVAYLVDPIDVFNFLVRERASGKEQTIKGIQGELWADLLAVKAKGNGPTLCRRVAGCVPFETALADLVKLRLER</sequence>
<gene>
    <name evidence="1" type="ORF">LSTR_LSTR003441</name>
</gene>
<accession>A0A482X320</accession>
<organism evidence="1 2">
    <name type="scientific">Laodelphax striatellus</name>
    <name type="common">Small brown planthopper</name>
    <name type="synonym">Delphax striatella</name>
    <dbReference type="NCBI Taxonomy" id="195883"/>
    <lineage>
        <taxon>Eukaryota</taxon>
        <taxon>Metazoa</taxon>
        <taxon>Ecdysozoa</taxon>
        <taxon>Arthropoda</taxon>
        <taxon>Hexapoda</taxon>
        <taxon>Insecta</taxon>
        <taxon>Pterygota</taxon>
        <taxon>Neoptera</taxon>
        <taxon>Paraneoptera</taxon>
        <taxon>Hemiptera</taxon>
        <taxon>Auchenorrhyncha</taxon>
        <taxon>Fulgoroidea</taxon>
        <taxon>Delphacidae</taxon>
        <taxon>Criomorphinae</taxon>
        <taxon>Laodelphax</taxon>
    </lineage>
</organism>
<keyword evidence="2" id="KW-1185">Reference proteome</keyword>